<evidence type="ECO:0000256" key="7">
    <source>
        <dbReference type="ARBA" id="ARBA00023237"/>
    </source>
</evidence>
<organism evidence="13 14">
    <name type="scientific">Paludibacter propionicigenes (strain DSM 17365 / JCM 13257 / WB4)</name>
    <dbReference type="NCBI Taxonomy" id="694427"/>
    <lineage>
        <taxon>Bacteria</taxon>
        <taxon>Pseudomonadati</taxon>
        <taxon>Bacteroidota</taxon>
        <taxon>Bacteroidia</taxon>
        <taxon>Bacteroidales</taxon>
        <taxon>Paludibacteraceae</taxon>
        <taxon>Paludibacter</taxon>
    </lineage>
</organism>
<evidence type="ECO:0000256" key="9">
    <source>
        <dbReference type="RuleBase" id="RU003357"/>
    </source>
</evidence>
<dbReference type="InterPro" id="IPR037066">
    <property type="entry name" value="Plug_dom_sf"/>
</dbReference>
<evidence type="ECO:0000313" key="13">
    <source>
        <dbReference type="EMBL" id="ADQ79163.1"/>
    </source>
</evidence>
<keyword evidence="14" id="KW-1185">Reference proteome</keyword>
<evidence type="ECO:0000256" key="8">
    <source>
        <dbReference type="PROSITE-ProRule" id="PRU01360"/>
    </source>
</evidence>
<evidence type="ECO:0000259" key="11">
    <source>
        <dbReference type="Pfam" id="PF00593"/>
    </source>
</evidence>
<dbReference type="Gene3D" id="2.40.170.20">
    <property type="entry name" value="TonB-dependent receptor, beta-barrel domain"/>
    <property type="match status" value="1"/>
</dbReference>
<dbReference type="Proteomes" id="UP000008718">
    <property type="component" value="Chromosome"/>
</dbReference>
<dbReference type="PANTHER" id="PTHR30069">
    <property type="entry name" value="TONB-DEPENDENT OUTER MEMBRANE RECEPTOR"/>
    <property type="match status" value="1"/>
</dbReference>
<feature type="chain" id="PRO_5003187561" evidence="10">
    <location>
        <begin position="20"/>
        <end position="686"/>
    </location>
</feature>
<evidence type="ECO:0000256" key="4">
    <source>
        <dbReference type="ARBA" id="ARBA00022692"/>
    </source>
</evidence>
<dbReference type="SUPFAM" id="SSF56935">
    <property type="entry name" value="Porins"/>
    <property type="match status" value="1"/>
</dbReference>
<keyword evidence="13" id="KW-0675">Receptor</keyword>
<evidence type="ECO:0000256" key="5">
    <source>
        <dbReference type="ARBA" id="ARBA00023077"/>
    </source>
</evidence>
<feature type="signal peptide" evidence="10">
    <location>
        <begin position="1"/>
        <end position="19"/>
    </location>
</feature>
<evidence type="ECO:0000256" key="6">
    <source>
        <dbReference type="ARBA" id="ARBA00023136"/>
    </source>
</evidence>
<keyword evidence="3 8" id="KW-1134">Transmembrane beta strand</keyword>
<feature type="domain" description="TonB-dependent receptor plug" evidence="12">
    <location>
        <begin position="57"/>
        <end position="143"/>
    </location>
</feature>
<evidence type="ECO:0000256" key="1">
    <source>
        <dbReference type="ARBA" id="ARBA00004571"/>
    </source>
</evidence>
<dbReference type="STRING" id="694427.Palpr_1014"/>
<accession>E4T369</accession>
<reference key="1">
    <citation type="submission" date="2010-11" db="EMBL/GenBank/DDBJ databases">
        <title>The complete genome of Paludibacter propionicigenes DSM 17365.</title>
        <authorList>
            <consortium name="US DOE Joint Genome Institute (JGI-PGF)"/>
            <person name="Lucas S."/>
            <person name="Copeland A."/>
            <person name="Lapidus A."/>
            <person name="Bruce D."/>
            <person name="Goodwin L."/>
            <person name="Pitluck S."/>
            <person name="Kyrpides N."/>
            <person name="Mavromatis K."/>
            <person name="Ivanova N."/>
            <person name="Munk A.C."/>
            <person name="Brettin T."/>
            <person name="Detter J.C."/>
            <person name="Han C."/>
            <person name="Tapia R."/>
            <person name="Land M."/>
            <person name="Hauser L."/>
            <person name="Markowitz V."/>
            <person name="Cheng J.-F."/>
            <person name="Hugenholtz P."/>
            <person name="Woyke T."/>
            <person name="Wu D."/>
            <person name="Gronow S."/>
            <person name="Wellnitz S."/>
            <person name="Brambilla E."/>
            <person name="Klenk H.-P."/>
            <person name="Eisen J.A."/>
        </authorList>
    </citation>
    <scope>NUCLEOTIDE SEQUENCE</scope>
    <source>
        <strain>WB4</strain>
    </source>
</reference>
<dbReference type="Gene3D" id="2.170.130.10">
    <property type="entry name" value="TonB-dependent receptor, plug domain"/>
    <property type="match status" value="1"/>
</dbReference>
<dbReference type="EMBL" id="CP002345">
    <property type="protein sequence ID" value="ADQ79163.1"/>
    <property type="molecule type" value="Genomic_DNA"/>
</dbReference>
<dbReference type="PANTHER" id="PTHR30069:SF49">
    <property type="entry name" value="OUTER MEMBRANE PROTEIN C"/>
    <property type="match status" value="1"/>
</dbReference>
<keyword evidence="10" id="KW-0732">Signal</keyword>
<dbReference type="InterPro" id="IPR036942">
    <property type="entry name" value="Beta-barrel_TonB_sf"/>
</dbReference>
<keyword evidence="4 8" id="KW-0812">Transmembrane</keyword>
<evidence type="ECO:0000256" key="10">
    <source>
        <dbReference type="SAM" id="SignalP"/>
    </source>
</evidence>
<dbReference type="InterPro" id="IPR012910">
    <property type="entry name" value="Plug_dom"/>
</dbReference>
<proteinExistence type="inferred from homology"/>
<dbReference type="HOGENOM" id="CLU_014873_2_0_10"/>
<gene>
    <name evidence="13" type="ordered locus">Palpr_1014</name>
</gene>
<feature type="domain" description="TonB-dependent receptor-like beta-barrel" evidence="11">
    <location>
        <begin position="258"/>
        <end position="657"/>
    </location>
</feature>
<comment type="similarity">
    <text evidence="8 9">Belongs to the TonB-dependent receptor family.</text>
</comment>
<keyword evidence="2 8" id="KW-0813">Transport</keyword>
<dbReference type="GO" id="GO:0015344">
    <property type="term" value="F:siderophore uptake transmembrane transporter activity"/>
    <property type="evidence" value="ECO:0007669"/>
    <property type="project" value="TreeGrafter"/>
</dbReference>
<comment type="subcellular location">
    <subcellularLocation>
        <location evidence="1 8">Cell outer membrane</location>
        <topology evidence="1 8">Multi-pass membrane protein</topology>
    </subcellularLocation>
</comment>
<keyword evidence="7 8" id="KW-0998">Cell outer membrane</keyword>
<name>E4T369_PALPW</name>
<evidence type="ECO:0000256" key="3">
    <source>
        <dbReference type="ARBA" id="ARBA00022452"/>
    </source>
</evidence>
<keyword evidence="6 8" id="KW-0472">Membrane</keyword>
<dbReference type="GO" id="GO:0009279">
    <property type="term" value="C:cell outer membrane"/>
    <property type="evidence" value="ECO:0007669"/>
    <property type="project" value="UniProtKB-SubCell"/>
</dbReference>
<dbReference type="InterPro" id="IPR000531">
    <property type="entry name" value="Beta-barrel_TonB"/>
</dbReference>
<dbReference type="PROSITE" id="PS52016">
    <property type="entry name" value="TONB_DEPENDENT_REC_3"/>
    <property type="match status" value="1"/>
</dbReference>
<dbReference type="GO" id="GO:0044718">
    <property type="term" value="P:siderophore transmembrane transport"/>
    <property type="evidence" value="ECO:0007669"/>
    <property type="project" value="TreeGrafter"/>
</dbReference>
<dbReference type="InterPro" id="IPR039426">
    <property type="entry name" value="TonB-dep_rcpt-like"/>
</dbReference>
<sequence>MIKKLFLLLFLCGSMTVLAQPGVTEKEVSDTIKLKDVLVSVSLPLNNKDIVDFYRTNQFSTLDNITARLDGLSLIKRGAYALEPQVNGFSGGQLNLTIDGMRMFGACTDKMDPITSYIEPTNLKSINVKQGTGSCQTGCNIGGSVDFSLSEPTEGLGQHFLSVAFGHESISRGNNILFSMGLGKDKWNWLIDGVYRKNENYRDGNNREILFSQFEKINLHTAMKYKVDEVNSLKLDVLYDLAQHVGYPALPMDVSKARATLFALEYQRKTNMPLKAKLYYNEVLHIMDDSQRDSLYLLKNKPVGKSDSVYMRMDMPGKSSTLGAYVQLDIPWNEKNNLTVKADNYSNKSIAEMTMHMRYAGFSPEPPMYMQTWPAMLRNVSGLFLENSTYLSDRLTLLLNGRVDYTIDNLQSEYGQQQFSVFNYSISDTQSKLVKSLNLSAQYRISTGISIMASTGYAERMPTIGERLGFYLYNAYDGYDYIGNPYIKPEKSNFFRLNFQLSKPTIKLNFNQSFSFLHDYIMGITNTQIAAMNFYAKGIRVYSNVPDAKLYSADLQVLYSPIASWSFFLLSKLTVGEIQNGKPMPLISPLKNVLAVQYEKDNLMIQAECESALAQNRINSDYGEHVTPAYTVWNVKGGYKFNISEMQLDAGLGVTNLLNKVYYEHLDWSRINRPGRSLELYVKFSY</sequence>
<keyword evidence="5 9" id="KW-0798">TonB box</keyword>
<dbReference type="RefSeq" id="WP_013444532.1">
    <property type="nucleotide sequence ID" value="NC_014734.1"/>
</dbReference>
<dbReference type="AlphaFoldDB" id="E4T369"/>
<dbReference type="eggNOG" id="COG4771">
    <property type="taxonomic scope" value="Bacteria"/>
</dbReference>
<evidence type="ECO:0000313" key="14">
    <source>
        <dbReference type="Proteomes" id="UP000008718"/>
    </source>
</evidence>
<dbReference type="Pfam" id="PF00593">
    <property type="entry name" value="TonB_dep_Rec_b-barrel"/>
    <property type="match status" value="1"/>
</dbReference>
<dbReference type="Pfam" id="PF07715">
    <property type="entry name" value="Plug"/>
    <property type="match status" value="1"/>
</dbReference>
<dbReference type="KEGG" id="ppn:Palpr_1014"/>
<protein>
    <submittedName>
        <fullName evidence="13">TonB-dependent receptor</fullName>
    </submittedName>
</protein>
<evidence type="ECO:0000256" key="2">
    <source>
        <dbReference type="ARBA" id="ARBA00022448"/>
    </source>
</evidence>
<dbReference type="OrthoDB" id="9759247at2"/>
<evidence type="ECO:0000259" key="12">
    <source>
        <dbReference type="Pfam" id="PF07715"/>
    </source>
</evidence>
<reference evidence="13 14" key="2">
    <citation type="journal article" date="2011" name="Stand. Genomic Sci.">
        <title>Complete genome sequence of Paludibacter propionicigenes type strain (WB4).</title>
        <authorList>
            <person name="Gronow S."/>
            <person name="Munk C."/>
            <person name="Lapidus A."/>
            <person name="Nolan M."/>
            <person name="Lucas S."/>
            <person name="Hammon N."/>
            <person name="Deshpande S."/>
            <person name="Cheng J.F."/>
            <person name="Tapia R."/>
            <person name="Han C."/>
            <person name="Goodwin L."/>
            <person name="Pitluck S."/>
            <person name="Liolios K."/>
            <person name="Ivanova N."/>
            <person name="Mavromatis K."/>
            <person name="Mikhailova N."/>
            <person name="Pati A."/>
            <person name="Chen A."/>
            <person name="Palaniappan K."/>
            <person name="Land M."/>
            <person name="Hauser L."/>
            <person name="Chang Y.J."/>
            <person name="Jeffries C.D."/>
            <person name="Brambilla E."/>
            <person name="Rohde M."/>
            <person name="Goker M."/>
            <person name="Detter J.C."/>
            <person name="Woyke T."/>
            <person name="Bristow J."/>
            <person name="Eisen J.A."/>
            <person name="Markowitz V."/>
            <person name="Hugenholtz P."/>
            <person name="Kyrpides N.C."/>
            <person name="Klenk H.P."/>
        </authorList>
    </citation>
    <scope>NUCLEOTIDE SEQUENCE [LARGE SCALE GENOMIC DNA]</scope>
    <source>
        <strain evidence="14">DSM 17365 / JCM 13257 / WB4</strain>
    </source>
</reference>